<dbReference type="AlphaFoldDB" id="A5X5C1"/>
<reference evidence="13" key="1">
    <citation type="submission" date="2006-05" db="EMBL/GenBank/DDBJ databases">
        <title>Cloning and characterization of cytochrome P450 cDNAs from Colorado potato beetle using degenerate RACE.</title>
        <authorList>
            <person name="Zhang J."/>
            <person name="Pelletier Y."/>
            <person name="Goyer C."/>
        </authorList>
    </citation>
    <scope>NUCLEOTIDE SEQUENCE</scope>
</reference>
<keyword evidence="7" id="KW-0256">Endoplasmic reticulum</keyword>
<evidence type="ECO:0000256" key="2">
    <source>
        <dbReference type="ARBA" id="ARBA00004174"/>
    </source>
</evidence>
<dbReference type="InterPro" id="IPR036396">
    <property type="entry name" value="Cyt_P450_sf"/>
</dbReference>
<dbReference type="InterPro" id="IPR050476">
    <property type="entry name" value="Insect_CytP450_Detox"/>
</dbReference>
<name>A5X5C1_LEPDE</name>
<dbReference type="Pfam" id="PF00067">
    <property type="entry name" value="p450"/>
    <property type="match status" value="1"/>
</dbReference>
<evidence type="ECO:0000256" key="5">
    <source>
        <dbReference type="ARBA" id="ARBA00022617"/>
    </source>
</evidence>
<evidence type="ECO:0000256" key="8">
    <source>
        <dbReference type="ARBA" id="ARBA00022848"/>
    </source>
</evidence>
<evidence type="ECO:0000256" key="10">
    <source>
        <dbReference type="ARBA" id="ARBA00023004"/>
    </source>
</evidence>
<dbReference type="OrthoDB" id="2789670at2759"/>
<evidence type="ECO:0000256" key="6">
    <source>
        <dbReference type="ARBA" id="ARBA00022723"/>
    </source>
</evidence>
<dbReference type="PANTHER" id="PTHR24292:SF54">
    <property type="entry name" value="CYP9F3-RELATED"/>
    <property type="match status" value="1"/>
</dbReference>
<comment type="similarity">
    <text evidence="4">Belongs to the cytochrome P450 family.</text>
</comment>
<evidence type="ECO:0000256" key="12">
    <source>
        <dbReference type="ARBA" id="ARBA00023136"/>
    </source>
</evidence>
<accession>A5X5C1</accession>
<dbReference type="SUPFAM" id="SSF48264">
    <property type="entry name" value="Cytochrome P450"/>
    <property type="match status" value="1"/>
</dbReference>
<comment type="cofactor">
    <cofactor evidence="1">
        <name>heme</name>
        <dbReference type="ChEBI" id="CHEBI:30413"/>
    </cofactor>
</comment>
<dbReference type="PANTHER" id="PTHR24292">
    <property type="entry name" value="CYTOCHROME P450"/>
    <property type="match status" value="1"/>
</dbReference>
<evidence type="ECO:0000256" key="3">
    <source>
        <dbReference type="ARBA" id="ARBA00004406"/>
    </source>
</evidence>
<proteinExistence type="evidence at transcript level"/>
<comment type="subcellular location">
    <subcellularLocation>
        <location evidence="3">Endoplasmic reticulum membrane</location>
        <topology evidence="3">Peripheral membrane protein</topology>
    </subcellularLocation>
    <subcellularLocation>
        <location evidence="2">Microsome membrane</location>
        <topology evidence="2">Peripheral membrane protein</topology>
    </subcellularLocation>
</comment>
<dbReference type="GO" id="GO:0004497">
    <property type="term" value="F:monooxygenase activity"/>
    <property type="evidence" value="ECO:0007669"/>
    <property type="project" value="UniProtKB-KW"/>
</dbReference>
<keyword evidence="12" id="KW-0472">Membrane</keyword>
<keyword evidence="6" id="KW-0479">Metal-binding</keyword>
<gene>
    <name evidence="13" type="primary">CYP9Z16</name>
</gene>
<keyword evidence="9" id="KW-0560">Oxidoreductase</keyword>
<evidence type="ECO:0000313" key="13">
    <source>
        <dbReference type="EMBL" id="ABG20820.1"/>
    </source>
</evidence>
<dbReference type="GO" id="GO:0020037">
    <property type="term" value="F:heme binding"/>
    <property type="evidence" value="ECO:0007669"/>
    <property type="project" value="InterPro"/>
</dbReference>
<keyword evidence="10" id="KW-0408">Iron</keyword>
<keyword evidence="5" id="KW-0349">Heme</keyword>
<dbReference type="GO" id="GO:0005789">
    <property type="term" value="C:endoplasmic reticulum membrane"/>
    <property type="evidence" value="ECO:0007669"/>
    <property type="project" value="UniProtKB-SubCell"/>
</dbReference>
<dbReference type="Gene3D" id="1.10.630.10">
    <property type="entry name" value="Cytochrome P450"/>
    <property type="match status" value="1"/>
</dbReference>
<evidence type="ECO:0000256" key="9">
    <source>
        <dbReference type="ARBA" id="ARBA00023002"/>
    </source>
</evidence>
<keyword evidence="8" id="KW-0492">Microsome</keyword>
<evidence type="ECO:0000256" key="1">
    <source>
        <dbReference type="ARBA" id="ARBA00001971"/>
    </source>
</evidence>
<evidence type="ECO:0000256" key="7">
    <source>
        <dbReference type="ARBA" id="ARBA00022824"/>
    </source>
</evidence>
<dbReference type="InterPro" id="IPR001128">
    <property type="entry name" value="Cyt_P450"/>
</dbReference>
<dbReference type="EMBL" id="DQ631666">
    <property type="protein sequence ID" value="ABG20820.1"/>
    <property type="molecule type" value="mRNA"/>
</dbReference>
<protein>
    <submittedName>
        <fullName evidence="13">Cytochrome P450</fullName>
    </submittedName>
</protein>
<organism evidence="13">
    <name type="scientific">Leptinotarsa decemlineata</name>
    <name type="common">Colorado potato beetle</name>
    <name type="synonym">Doryphora decemlineata</name>
    <dbReference type="NCBI Taxonomy" id="7539"/>
    <lineage>
        <taxon>Eukaryota</taxon>
        <taxon>Metazoa</taxon>
        <taxon>Ecdysozoa</taxon>
        <taxon>Arthropoda</taxon>
        <taxon>Hexapoda</taxon>
        <taxon>Insecta</taxon>
        <taxon>Pterygota</taxon>
        <taxon>Neoptera</taxon>
        <taxon>Endopterygota</taxon>
        <taxon>Coleoptera</taxon>
        <taxon>Polyphaga</taxon>
        <taxon>Cucujiformia</taxon>
        <taxon>Chrysomeloidea</taxon>
        <taxon>Chrysomelidae</taxon>
        <taxon>Chrysomelinae</taxon>
        <taxon>Doryphorini</taxon>
        <taxon>Leptinotarsa</taxon>
    </lineage>
</organism>
<feature type="non-terminal residue" evidence="13">
    <location>
        <position position="1"/>
    </location>
</feature>
<dbReference type="GO" id="GO:0005506">
    <property type="term" value="F:iron ion binding"/>
    <property type="evidence" value="ECO:0007669"/>
    <property type="project" value="InterPro"/>
</dbReference>
<sequence length="73" mass="8217">AGYSNCIGSRFALLETKLIFFHFFSHFELVPVKKTCTPLRASKKSFNLVADGGFWVGMRKLTKSMKSTLSTHT</sequence>
<evidence type="ECO:0000256" key="11">
    <source>
        <dbReference type="ARBA" id="ARBA00023033"/>
    </source>
</evidence>
<evidence type="ECO:0000256" key="4">
    <source>
        <dbReference type="ARBA" id="ARBA00010617"/>
    </source>
</evidence>
<dbReference type="GO" id="GO:0016705">
    <property type="term" value="F:oxidoreductase activity, acting on paired donors, with incorporation or reduction of molecular oxygen"/>
    <property type="evidence" value="ECO:0007669"/>
    <property type="project" value="InterPro"/>
</dbReference>
<keyword evidence="11" id="KW-0503">Monooxygenase</keyword>